<evidence type="ECO:0000313" key="11">
    <source>
        <dbReference type="Proteomes" id="UP000236959"/>
    </source>
</evidence>
<evidence type="ECO:0000259" key="9">
    <source>
        <dbReference type="PROSITE" id="PS50928"/>
    </source>
</evidence>
<feature type="domain" description="ABC transmembrane type-1" evidence="9">
    <location>
        <begin position="65"/>
        <end position="255"/>
    </location>
</feature>
<keyword evidence="2 8" id="KW-0813">Transport</keyword>
<reference evidence="10 11" key="1">
    <citation type="submission" date="2018-01" db="EMBL/GenBank/DDBJ databases">
        <title>Genomic Encyclopedia of Archaeal and Bacterial Type Strains, Phase II (KMG-II): from individual species to whole genera.</title>
        <authorList>
            <person name="Goeker M."/>
        </authorList>
    </citation>
    <scope>NUCLEOTIDE SEQUENCE [LARGE SCALE GENOMIC DNA]</scope>
    <source>
        <strain evidence="10 11">DSM 17023</strain>
    </source>
</reference>
<evidence type="ECO:0000256" key="2">
    <source>
        <dbReference type="ARBA" id="ARBA00022448"/>
    </source>
</evidence>
<evidence type="ECO:0000256" key="3">
    <source>
        <dbReference type="ARBA" id="ARBA00022475"/>
    </source>
</evidence>
<keyword evidence="11" id="KW-1185">Reference proteome</keyword>
<dbReference type="CDD" id="cd06261">
    <property type="entry name" value="TM_PBP2"/>
    <property type="match status" value="1"/>
</dbReference>
<gene>
    <name evidence="10" type="ORF">CLV41_10383</name>
</gene>
<keyword evidence="3" id="KW-1003">Cell membrane</keyword>
<protein>
    <submittedName>
        <fullName evidence="10">Putative spermidine/putrescine transport system permease protein</fullName>
    </submittedName>
</protein>
<name>A0A2S3UWW2_9HYPH</name>
<dbReference type="SUPFAM" id="SSF161098">
    <property type="entry name" value="MetI-like"/>
    <property type="match status" value="1"/>
</dbReference>
<feature type="transmembrane region" description="Helical" evidence="8">
    <location>
        <begin position="138"/>
        <end position="159"/>
    </location>
</feature>
<dbReference type="Proteomes" id="UP000236959">
    <property type="component" value="Unassembled WGS sequence"/>
</dbReference>
<feature type="transmembrane region" description="Helical" evidence="8">
    <location>
        <begin position="12"/>
        <end position="34"/>
    </location>
</feature>
<evidence type="ECO:0000256" key="7">
    <source>
        <dbReference type="ARBA" id="ARBA00023136"/>
    </source>
</evidence>
<keyword evidence="7 8" id="KW-0472">Membrane</keyword>
<proteinExistence type="inferred from homology"/>
<dbReference type="Gene3D" id="1.10.3720.10">
    <property type="entry name" value="MetI-like"/>
    <property type="match status" value="1"/>
</dbReference>
<feature type="transmembrane region" description="Helical" evidence="8">
    <location>
        <begin position="67"/>
        <end position="91"/>
    </location>
</feature>
<dbReference type="InterPro" id="IPR000515">
    <property type="entry name" value="MetI-like"/>
</dbReference>
<dbReference type="GO" id="GO:0005886">
    <property type="term" value="C:plasma membrane"/>
    <property type="evidence" value="ECO:0007669"/>
    <property type="project" value="UniProtKB-SubCell"/>
</dbReference>
<evidence type="ECO:0000313" key="10">
    <source>
        <dbReference type="EMBL" id="POF32164.1"/>
    </source>
</evidence>
<comment type="caution">
    <text evidence="10">The sequence shown here is derived from an EMBL/GenBank/DDBJ whole genome shotgun (WGS) entry which is preliminary data.</text>
</comment>
<feature type="transmembrane region" description="Helical" evidence="8">
    <location>
        <begin position="237"/>
        <end position="258"/>
    </location>
</feature>
<keyword evidence="5 8" id="KW-0812">Transmembrane</keyword>
<dbReference type="PANTHER" id="PTHR43357:SF4">
    <property type="entry name" value="INNER MEMBRANE ABC TRANSPORTER PERMEASE PROTEIN YDCV"/>
    <property type="match status" value="1"/>
</dbReference>
<dbReference type="InterPro" id="IPR035906">
    <property type="entry name" value="MetI-like_sf"/>
</dbReference>
<dbReference type="PANTHER" id="PTHR43357">
    <property type="entry name" value="INNER MEMBRANE ABC TRANSPORTER PERMEASE PROTEIN YDCV"/>
    <property type="match status" value="1"/>
</dbReference>
<dbReference type="RefSeq" id="WP_103222113.1">
    <property type="nucleotide sequence ID" value="NZ_PPCN01000003.1"/>
</dbReference>
<keyword evidence="4" id="KW-0997">Cell inner membrane</keyword>
<dbReference type="GO" id="GO:0055085">
    <property type="term" value="P:transmembrane transport"/>
    <property type="evidence" value="ECO:0007669"/>
    <property type="project" value="InterPro"/>
</dbReference>
<evidence type="ECO:0000256" key="4">
    <source>
        <dbReference type="ARBA" id="ARBA00022519"/>
    </source>
</evidence>
<sequence>MDDVNPVPLTFRFIAALALMVLLVPVLIVVLAGLNSGEYLTFPPEGFSLRWVENFFTSPTFLPAFKLSFGLALATTLISTVLGTLASIFLTRSASKAREFLRGLFFLPVVLPGVVLGLALYVFFIWTDVGLARSLAGLIIGHVLVTMPFVIATVTASLVDLDLSVEEAARSLGATPLQAFWKVTLPLITPGISAGSIFAFIVSFGQFELTLFLATPDLQTLPLAIYSSLRYAFEPTAAAAGIFAICLVTVSTLISTRLSNLKKLLSRR</sequence>
<keyword evidence="6 8" id="KW-1133">Transmembrane helix</keyword>
<accession>A0A2S3UWW2</accession>
<dbReference type="EMBL" id="PPCN01000003">
    <property type="protein sequence ID" value="POF32164.1"/>
    <property type="molecule type" value="Genomic_DNA"/>
</dbReference>
<evidence type="ECO:0000256" key="8">
    <source>
        <dbReference type="RuleBase" id="RU363032"/>
    </source>
</evidence>
<feature type="transmembrane region" description="Helical" evidence="8">
    <location>
        <begin position="180"/>
        <end position="204"/>
    </location>
</feature>
<feature type="transmembrane region" description="Helical" evidence="8">
    <location>
        <begin position="103"/>
        <end position="126"/>
    </location>
</feature>
<comment type="similarity">
    <text evidence="8">Belongs to the binding-protein-dependent transport system permease family.</text>
</comment>
<dbReference type="OrthoDB" id="9815533at2"/>
<dbReference type="AlphaFoldDB" id="A0A2S3UWW2"/>
<comment type="subcellular location">
    <subcellularLocation>
        <location evidence="1">Cell inner membrane</location>
        <topology evidence="1">Multi-pass membrane protein</topology>
    </subcellularLocation>
    <subcellularLocation>
        <location evidence="8">Cell membrane</location>
        <topology evidence="8">Multi-pass membrane protein</topology>
    </subcellularLocation>
</comment>
<evidence type="ECO:0000256" key="5">
    <source>
        <dbReference type="ARBA" id="ARBA00022692"/>
    </source>
</evidence>
<dbReference type="PROSITE" id="PS50928">
    <property type="entry name" value="ABC_TM1"/>
    <property type="match status" value="1"/>
</dbReference>
<organism evidence="10 11">
    <name type="scientific">Roseibium marinum</name>
    <dbReference type="NCBI Taxonomy" id="281252"/>
    <lineage>
        <taxon>Bacteria</taxon>
        <taxon>Pseudomonadati</taxon>
        <taxon>Pseudomonadota</taxon>
        <taxon>Alphaproteobacteria</taxon>
        <taxon>Hyphomicrobiales</taxon>
        <taxon>Stappiaceae</taxon>
        <taxon>Roseibium</taxon>
    </lineage>
</organism>
<dbReference type="Pfam" id="PF00528">
    <property type="entry name" value="BPD_transp_1"/>
    <property type="match status" value="1"/>
</dbReference>
<evidence type="ECO:0000256" key="1">
    <source>
        <dbReference type="ARBA" id="ARBA00004429"/>
    </source>
</evidence>
<evidence type="ECO:0000256" key="6">
    <source>
        <dbReference type="ARBA" id="ARBA00022989"/>
    </source>
</evidence>